<keyword evidence="3" id="KW-1185">Reference proteome</keyword>
<dbReference type="AntiFam" id="ANF00091">
    <property type="entry name" value="Shadow ORF (opposite smc)"/>
</dbReference>
<evidence type="ECO:0000313" key="3">
    <source>
        <dbReference type="Proteomes" id="UP000076717"/>
    </source>
</evidence>
<gene>
    <name evidence="2" type="ORF">ACH61_02939</name>
</gene>
<dbReference type="AlphaFoldDB" id="A0A162GMJ8"/>
<feature type="region of interest" description="Disordered" evidence="1">
    <location>
        <begin position="462"/>
        <end position="484"/>
    </location>
</feature>
<evidence type="ECO:0000313" key="2">
    <source>
        <dbReference type="EMBL" id="KZX19958.1"/>
    </source>
</evidence>
<name>A0A162GMJ8_9MICO</name>
<dbReference type="Proteomes" id="UP000076717">
    <property type="component" value="Unassembled WGS sequence"/>
</dbReference>
<dbReference type="EMBL" id="LIIN01000164">
    <property type="protein sequence ID" value="KZX19958.1"/>
    <property type="molecule type" value="Genomic_DNA"/>
</dbReference>
<organism evidence="2 3">
    <name type="scientific">Rathayibacter tanaceti</name>
    <dbReference type="NCBI Taxonomy" id="1671680"/>
    <lineage>
        <taxon>Bacteria</taxon>
        <taxon>Bacillati</taxon>
        <taxon>Actinomycetota</taxon>
        <taxon>Actinomycetes</taxon>
        <taxon>Micrococcales</taxon>
        <taxon>Microbacteriaceae</taxon>
        <taxon>Rathayibacter</taxon>
    </lineage>
</organism>
<evidence type="ECO:0000256" key="1">
    <source>
        <dbReference type="SAM" id="MobiDB-lite"/>
    </source>
</evidence>
<dbReference type="AntiFam" id="ANF00168">
    <property type="entry name" value="Shadow ORF (opposite smc)"/>
</dbReference>
<accession>A0A162GMJ8</accession>
<protein>
    <submittedName>
        <fullName evidence="2">Uncharacterized protein</fullName>
    </submittedName>
</protein>
<sequence>MQLLAQSPDLGLGLDDGRLSELVALVERAVRSAPGLADLVLESVQCLSGGVPALPGGVQGVLRTEDLAADRRESRCRRVRLPAEARELEVVARDPCRLGGDLVVRGVEGGSGGDGRALSIDPAGLGVEDGLPQPLQLDSRLLDLLRGDPRLDLRLVSLDLEHCEALPRERREVAQPLLHRFQLEGGAPRVVDGVTDRLRLEPREAQGDLLEPLLEQDALAVPLALGARESVERRAQSHHVVGQEASTGVADHGRDRLGLAGDLGLAPERLELAPDLAGEIGEAGEVGLHRLELAEGLLFAAAVLEDARRLLDEAAPLLRGRAQHRIELPLPDDHVHLATETGVAQELLNVEQPAAATVDRVLTASVAEQRAGDRHLGVLDREGPVGVVDREGDLRPAERTAGGGAREDDILHLAAAERLGALLPHHPGQRVDDVALARAVGPDDAGDARLEGERGRLSEGLEPLEGQALQVHPAASLPSTTLPR</sequence>
<proteinExistence type="predicted"/>
<comment type="caution">
    <text evidence="2">The sequence shown here is derived from an EMBL/GenBank/DDBJ whole genome shotgun (WGS) entry which is preliminary data.</text>
</comment>
<reference evidence="2 3" key="1">
    <citation type="submission" date="2015-08" db="EMBL/GenBank/DDBJ databases">
        <title>Draft Genome Sequence of Rathayibacter sp. Strain VKM Ac-2596 Isolated from Leaf Gall Induced by Plant-Parasitic Nematodes.</title>
        <authorList>
            <person name="Vasilenko O.V."/>
            <person name="Starodumova I.P."/>
            <person name="Tarlachkov S.V."/>
            <person name="Dorofeeva L.V."/>
            <person name="Evtushenko L.I."/>
        </authorList>
    </citation>
    <scope>NUCLEOTIDE SEQUENCE [LARGE SCALE GENOMIC DNA]</scope>
    <source>
        <strain evidence="2 3">VKM Ac-2596</strain>
    </source>
</reference>